<dbReference type="OrthoDB" id="446890at2759"/>
<gene>
    <name evidence="5" type="ORF">X798_06504</name>
</gene>
<keyword evidence="6" id="KW-1185">Reference proteome</keyword>
<keyword evidence="3 4" id="KW-0560">Oxidoreductase</keyword>
<dbReference type="AlphaFoldDB" id="A0A238BNS6"/>
<dbReference type="GO" id="GO:0004601">
    <property type="term" value="F:peroxidase activity"/>
    <property type="evidence" value="ECO:0007669"/>
    <property type="project" value="UniProtKB-KW"/>
</dbReference>
<dbReference type="InterPro" id="IPR036249">
    <property type="entry name" value="Thioredoxin-like_sf"/>
</dbReference>
<reference evidence="5 6" key="1">
    <citation type="submission" date="2015-12" db="EMBL/GenBank/DDBJ databases">
        <title>Draft genome of the nematode, Onchocerca flexuosa.</title>
        <authorList>
            <person name="Mitreva M."/>
        </authorList>
    </citation>
    <scope>NUCLEOTIDE SEQUENCE [LARGE SCALE GENOMIC DNA]</scope>
    <source>
        <strain evidence="5">Red Deer</strain>
    </source>
</reference>
<evidence type="ECO:0000256" key="2">
    <source>
        <dbReference type="ARBA" id="ARBA00022559"/>
    </source>
</evidence>
<protein>
    <recommendedName>
        <fullName evidence="4">Glutathione peroxidase</fullName>
    </recommendedName>
</protein>
<dbReference type="PRINTS" id="PR01011">
    <property type="entry name" value="GLUTPROXDASE"/>
</dbReference>
<evidence type="ECO:0000313" key="5">
    <source>
        <dbReference type="EMBL" id="OZC06516.1"/>
    </source>
</evidence>
<dbReference type="PROSITE" id="PS51355">
    <property type="entry name" value="GLUTATHIONE_PEROXID_3"/>
    <property type="match status" value="1"/>
</dbReference>
<dbReference type="Proteomes" id="UP000242913">
    <property type="component" value="Unassembled WGS sequence"/>
</dbReference>
<sequence>MGLFLYWAKWICLDGTKSNLQLLLIALFVVSCKAEVSANNIYQFRVRDINGAEVSLDRYRNKVVLIVNVASECGLTHINYVQLKDLHDKYKEQGFAVAAFPCNQFEHSEELIFYNYIIEIHHQAVARSLRFSKWKAFLRRYANQQFTFENIIQDFTRQATAAKNINEIEHSRQSVTSGKKSSERSTRSEIIEFLVKYGLPFSLTDN</sequence>
<evidence type="ECO:0000256" key="1">
    <source>
        <dbReference type="ARBA" id="ARBA00006926"/>
    </source>
</evidence>
<dbReference type="Gene3D" id="3.40.30.10">
    <property type="entry name" value="Glutaredoxin"/>
    <property type="match status" value="1"/>
</dbReference>
<organism evidence="5 6">
    <name type="scientific">Onchocerca flexuosa</name>
    <dbReference type="NCBI Taxonomy" id="387005"/>
    <lineage>
        <taxon>Eukaryota</taxon>
        <taxon>Metazoa</taxon>
        <taxon>Ecdysozoa</taxon>
        <taxon>Nematoda</taxon>
        <taxon>Chromadorea</taxon>
        <taxon>Rhabditida</taxon>
        <taxon>Spirurina</taxon>
        <taxon>Spiruromorpha</taxon>
        <taxon>Filarioidea</taxon>
        <taxon>Onchocercidae</taxon>
        <taxon>Onchocerca</taxon>
    </lineage>
</organism>
<dbReference type="PANTHER" id="PTHR11592">
    <property type="entry name" value="GLUTATHIONE PEROXIDASE"/>
    <property type="match status" value="1"/>
</dbReference>
<evidence type="ECO:0000256" key="3">
    <source>
        <dbReference type="ARBA" id="ARBA00023002"/>
    </source>
</evidence>
<dbReference type="EMBL" id="KZ270095">
    <property type="protein sequence ID" value="OZC06516.1"/>
    <property type="molecule type" value="Genomic_DNA"/>
</dbReference>
<dbReference type="SUPFAM" id="SSF52833">
    <property type="entry name" value="Thioredoxin-like"/>
    <property type="match status" value="1"/>
</dbReference>
<dbReference type="InterPro" id="IPR029759">
    <property type="entry name" value="GPX_AS"/>
</dbReference>
<dbReference type="PROSITE" id="PS00460">
    <property type="entry name" value="GLUTATHIONE_PEROXID_1"/>
    <property type="match status" value="1"/>
</dbReference>
<proteinExistence type="inferred from homology"/>
<dbReference type="Pfam" id="PF00255">
    <property type="entry name" value="GSHPx"/>
    <property type="match status" value="1"/>
</dbReference>
<name>A0A238BNS6_9BILA</name>
<evidence type="ECO:0000313" key="6">
    <source>
        <dbReference type="Proteomes" id="UP000242913"/>
    </source>
</evidence>
<dbReference type="GO" id="GO:0006979">
    <property type="term" value="P:response to oxidative stress"/>
    <property type="evidence" value="ECO:0007669"/>
    <property type="project" value="InterPro"/>
</dbReference>
<comment type="similarity">
    <text evidence="1 4">Belongs to the glutathione peroxidase family.</text>
</comment>
<dbReference type="PANTHER" id="PTHR11592:SF78">
    <property type="entry name" value="GLUTATHIONE PEROXIDASE"/>
    <property type="match status" value="1"/>
</dbReference>
<evidence type="ECO:0000256" key="4">
    <source>
        <dbReference type="RuleBase" id="RU000499"/>
    </source>
</evidence>
<accession>A0A238BNS6</accession>
<keyword evidence="2 4" id="KW-0575">Peroxidase</keyword>
<dbReference type="InterPro" id="IPR000889">
    <property type="entry name" value="Glutathione_peroxidase"/>
</dbReference>